<feature type="repeat" description="TPR" evidence="3">
    <location>
        <begin position="608"/>
        <end position="641"/>
    </location>
</feature>
<evidence type="ECO:0000313" key="6">
    <source>
        <dbReference type="Proteomes" id="UP000006906"/>
    </source>
</evidence>
<keyword evidence="6" id="KW-1185">Reference proteome</keyword>
<dbReference type="Pfam" id="PF07719">
    <property type="entry name" value="TPR_2"/>
    <property type="match status" value="1"/>
</dbReference>
<name>A0A2K3DSY9_CHLRE</name>
<keyword evidence="2 3" id="KW-0802">TPR repeat</keyword>
<dbReference type="Pfam" id="PF13432">
    <property type="entry name" value="TPR_16"/>
    <property type="match status" value="3"/>
</dbReference>
<dbReference type="SUPFAM" id="SSF81901">
    <property type="entry name" value="HCP-like"/>
    <property type="match status" value="1"/>
</dbReference>
<feature type="repeat" description="TPR" evidence="3">
    <location>
        <begin position="482"/>
        <end position="515"/>
    </location>
</feature>
<evidence type="ECO:0000256" key="1">
    <source>
        <dbReference type="ARBA" id="ARBA00022737"/>
    </source>
</evidence>
<dbReference type="PROSITE" id="PS50005">
    <property type="entry name" value="TPR"/>
    <property type="match status" value="2"/>
</dbReference>
<reference evidence="5 6" key="1">
    <citation type="journal article" date="2007" name="Science">
        <title>The Chlamydomonas genome reveals the evolution of key animal and plant functions.</title>
        <authorList>
            <person name="Merchant S.S."/>
            <person name="Prochnik S.E."/>
            <person name="Vallon O."/>
            <person name="Harris E.H."/>
            <person name="Karpowicz S.J."/>
            <person name="Witman G.B."/>
            <person name="Terry A."/>
            <person name="Salamov A."/>
            <person name="Fritz-Laylin L.K."/>
            <person name="Marechal-Drouard L."/>
            <person name="Marshall W.F."/>
            <person name="Qu L.H."/>
            <person name="Nelson D.R."/>
            <person name="Sanderfoot A.A."/>
            <person name="Spalding M.H."/>
            <person name="Kapitonov V.V."/>
            <person name="Ren Q."/>
            <person name="Ferris P."/>
            <person name="Lindquist E."/>
            <person name="Shapiro H."/>
            <person name="Lucas S.M."/>
            <person name="Grimwood J."/>
            <person name="Schmutz J."/>
            <person name="Cardol P."/>
            <person name="Cerutti H."/>
            <person name="Chanfreau G."/>
            <person name="Chen C.L."/>
            <person name="Cognat V."/>
            <person name="Croft M.T."/>
            <person name="Dent R."/>
            <person name="Dutcher S."/>
            <person name="Fernandez E."/>
            <person name="Fukuzawa H."/>
            <person name="Gonzalez-Ballester D."/>
            <person name="Gonzalez-Halphen D."/>
            <person name="Hallmann A."/>
            <person name="Hanikenne M."/>
            <person name="Hippler M."/>
            <person name="Inwood W."/>
            <person name="Jabbari K."/>
            <person name="Kalanon M."/>
            <person name="Kuras R."/>
            <person name="Lefebvre P.A."/>
            <person name="Lemaire S.D."/>
            <person name="Lobanov A.V."/>
            <person name="Lohr M."/>
            <person name="Manuell A."/>
            <person name="Meier I."/>
            <person name="Mets L."/>
            <person name="Mittag M."/>
            <person name="Mittelmeier T."/>
            <person name="Moroney J.V."/>
            <person name="Moseley J."/>
            <person name="Napoli C."/>
            <person name="Nedelcu A.M."/>
            <person name="Niyogi K."/>
            <person name="Novoselov S.V."/>
            <person name="Paulsen I.T."/>
            <person name="Pazour G."/>
            <person name="Purton S."/>
            <person name="Ral J.P."/>
            <person name="Riano-Pachon D.M."/>
            <person name="Riekhof W."/>
            <person name="Rymarquis L."/>
            <person name="Schroda M."/>
            <person name="Stern D."/>
            <person name="Umen J."/>
            <person name="Willows R."/>
            <person name="Wilson N."/>
            <person name="Zimmer S.L."/>
            <person name="Allmer J."/>
            <person name="Balk J."/>
            <person name="Bisova K."/>
            <person name="Chen C.J."/>
            <person name="Elias M."/>
            <person name="Gendler K."/>
            <person name="Hauser C."/>
            <person name="Lamb M.R."/>
            <person name="Ledford H."/>
            <person name="Long J.C."/>
            <person name="Minagawa J."/>
            <person name="Page M.D."/>
            <person name="Pan J."/>
            <person name="Pootakham W."/>
            <person name="Roje S."/>
            <person name="Rose A."/>
            <person name="Stahlberg E."/>
            <person name="Terauchi A.M."/>
            <person name="Yang P."/>
            <person name="Ball S."/>
            <person name="Bowler C."/>
            <person name="Dieckmann C.L."/>
            <person name="Gladyshev V.N."/>
            <person name="Green P."/>
            <person name="Jorgensen R."/>
            <person name="Mayfield S."/>
            <person name="Mueller-Roeber B."/>
            <person name="Rajamani S."/>
            <person name="Sayre R.T."/>
            <person name="Brokstein P."/>
            <person name="Dubchak I."/>
            <person name="Goodstein D."/>
            <person name="Hornick L."/>
            <person name="Huang Y.W."/>
            <person name="Jhaveri J."/>
            <person name="Luo Y."/>
            <person name="Martinez D."/>
            <person name="Ngau W.C."/>
            <person name="Otillar B."/>
            <person name="Poliakov A."/>
            <person name="Porter A."/>
            <person name="Szajkowski L."/>
            <person name="Werner G."/>
            <person name="Zhou K."/>
            <person name="Grigoriev I.V."/>
            <person name="Rokhsar D.S."/>
            <person name="Grossman A.R."/>
        </authorList>
    </citation>
    <scope>NUCLEOTIDE SEQUENCE [LARGE SCALE GENOMIC DNA]</scope>
    <source>
        <strain evidence="6">CC-503</strain>
    </source>
</reference>
<dbReference type="Gene3D" id="1.25.40.10">
    <property type="entry name" value="Tetratricopeptide repeat domain"/>
    <property type="match status" value="4"/>
</dbReference>
<organism evidence="5 6">
    <name type="scientific">Chlamydomonas reinhardtii</name>
    <name type="common">Chlamydomonas smithii</name>
    <dbReference type="NCBI Taxonomy" id="3055"/>
    <lineage>
        <taxon>Eukaryota</taxon>
        <taxon>Viridiplantae</taxon>
        <taxon>Chlorophyta</taxon>
        <taxon>core chlorophytes</taxon>
        <taxon>Chlorophyceae</taxon>
        <taxon>CS clade</taxon>
        <taxon>Chlamydomonadales</taxon>
        <taxon>Chlamydomonadaceae</taxon>
        <taxon>Chlamydomonas</taxon>
    </lineage>
</organism>
<feature type="compositionally biased region" description="Gly residues" evidence="4">
    <location>
        <begin position="346"/>
        <end position="357"/>
    </location>
</feature>
<dbReference type="STRING" id="3055.A0A2K3DSY9"/>
<dbReference type="InterPro" id="IPR019734">
    <property type="entry name" value="TPR_rpt"/>
</dbReference>
<dbReference type="PANTHER" id="PTHR44858:SF1">
    <property type="entry name" value="UDP-N-ACETYLGLUCOSAMINE--PEPTIDE N-ACETYLGLUCOSAMINYLTRANSFERASE SPINDLY-RELATED"/>
    <property type="match status" value="1"/>
</dbReference>
<feature type="compositionally biased region" description="Low complexity" evidence="4">
    <location>
        <begin position="320"/>
        <end position="337"/>
    </location>
</feature>
<dbReference type="EMBL" id="CM008966">
    <property type="protein sequence ID" value="PNW83652.1"/>
    <property type="molecule type" value="Genomic_DNA"/>
</dbReference>
<dbReference type="RefSeq" id="XP_042924872.1">
    <property type="nucleotide sequence ID" value="XM_043062308.1"/>
</dbReference>
<dbReference type="InParanoid" id="A0A2K3DSY9"/>
<feature type="region of interest" description="Disordered" evidence="4">
    <location>
        <begin position="300"/>
        <end position="369"/>
    </location>
</feature>
<protein>
    <submittedName>
        <fullName evidence="5">Uncharacterized protein</fullName>
    </submittedName>
</protein>
<dbReference type="Proteomes" id="UP000006906">
    <property type="component" value="Chromosome 5"/>
</dbReference>
<sequence>MFAVFCLLPAWYDETLRLKDSPTHRAGRSRVRAALGQLEAALEDAAAAVAAEPQNPDYLVARAMLLERLGRYQEAIEDYGSALPGLRAAGVPTFECLFNRGYCHKLLGRTEEAIAELEAAALQNTTSMTVRTVLGALYLSKRRYARAADVFAVVAQQQYGSAAAASNAALAAYLAVTADYDDSSPATRAASLNEQRQRAARTAALASARKPPAIAQLTGDSVANTPRDGEDDGGGGGGAAGSGSRRSLAKQVTKHREAAAAAAAAAAAGGGGGGGPGNLSARSLRARAAPSVAALLDEEVAADEGALPSPRPGRRGGTGAANTASTDAAGAAGAADGDSSEDELDGGGGGGGGGGPGGPEPPPTVYLPADPRQWAADVVRENEAQAVWDADKKLVLEQALKGFDTAMANQRALAKERAAAEAEAEAVGRPVERPGRHVLDSDTTAVEVGEAGDVPGGLLVVVDRRLRTPGTAVVHDREIEGGELQYNRGLVLLALGRLAEAAADLDAALAANPHHAHYPYYQCHLDMGNYPEAIDDLTTALEALPHSALLLFGRGGAQLAFAAGDVRAAAEDLQRAAEVCKGTLRGEGPLWESRKFMSSGSGTPDLSPALWYQLGCARARCGAASEAVSAFRRAAGLMPGHPVFLHELAKACQVAGDAAAALTHFNAVLKLQPRNARALLRRGLALKCLKRYDEAAADLLAARRLEPANPLMQLDMRSLGSVSFIELCAPGDEDDAYVMIKY</sequence>
<evidence type="ECO:0000256" key="4">
    <source>
        <dbReference type="SAM" id="MobiDB-lite"/>
    </source>
</evidence>
<evidence type="ECO:0000313" key="5">
    <source>
        <dbReference type="EMBL" id="PNW83652.1"/>
    </source>
</evidence>
<keyword evidence="1" id="KW-0677">Repeat</keyword>
<proteinExistence type="predicted"/>
<dbReference type="OrthoDB" id="532682at2759"/>
<dbReference type="InterPro" id="IPR050498">
    <property type="entry name" value="Ycf3"/>
</dbReference>
<dbReference type="InterPro" id="IPR013105">
    <property type="entry name" value="TPR_2"/>
</dbReference>
<dbReference type="PANTHER" id="PTHR44858">
    <property type="entry name" value="TETRATRICOPEPTIDE REPEAT PROTEIN 6"/>
    <property type="match status" value="1"/>
</dbReference>
<dbReference type="GeneID" id="66053399"/>
<evidence type="ECO:0000256" key="2">
    <source>
        <dbReference type="ARBA" id="ARBA00022803"/>
    </source>
</evidence>
<dbReference type="Gramene" id="PNW83652">
    <property type="protein sequence ID" value="PNW83652"/>
    <property type="gene ID" value="CHLRE_05g238260v5"/>
</dbReference>
<dbReference type="Pfam" id="PF13181">
    <property type="entry name" value="TPR_8"/>
    <property type="match status" value="1"/>
</dbReference>
<dbReference type="KEGG" id="cre:CHLRE_05g238260v5"/>
<feature type="region of interest" description="Disordered" evidence="4">
    <location>
        <begin position="189"/>
        <end position="255"/>
    </location>
</feature>
<dbReference type="SMART" id="SM00028">
    <property type="entry name" value="TPR"/>
    <property type="match status" value="8"/>
</dbReference>
<dbReference type="AlphaFoldDB" id="A0A2K3DSY9"/>
<gene>
    <name evidence="5" type="ORF">CHLRE_05g238260v5</name>
</gene>
<dbReference type="InterPro" id="IPR011990">
    <property type="entry name" value="TPR-like_helical_dom_sf"/>
</dbReference>
<accession>A0A2K3DSY9</accession>
<evidence type="ECO:0000256" key="3">
    <source>
        <dbReference type="PROSITE-ProRule" id="PRU00339"/>
    </source>
</evidence>
<dbReference type="SUPFAM" id="SSF48452">
    <property type="entry name" value="TPR-like"/>
    <property type="match status" value="1"/>
</dbReference>
<feature type="compositionally biased region" description="Low complexity" evidence="4">
    <location>
        <begin position="200"/>
        <end position="209"/>
    </location>
</feature>